<sequence length="63" mass="7697">MNGKQSKKIRQIYKRDLKKQLLEELSLLRVAIKPKPRWLPRPIYRSLALLYVRKNYRDKLFGK</sequence>
<dbReference type="AlphaFoldDB" id="A0A0F9IHQ1"/>
<accession>A0A0F9IHQ1</accession>
<gene>
    <name evidence="1" type="ORF">LCGC14_1578560</name>
</gene>
<proteinExistence type="predicted"/>
<organism evidence="1">
    <name type="scientific">marine sediment metagenome</name>
    <dbReference type="NCBI Taxonomy" id="412755"/>
    <lineage>
        <taxon>unclassified sequences</taxon>
        <taxon>metagenomes</taxon>
        <taxon>ecological metagenomes</taxon>
    </lineage>
</organism>
<dbReference type="EMBL" id="LAZR01012394">
    <property type="protein sequence ID" value="KKM27052.1"/>
    <property type="molecule type" value="Genomic_DNA"/>
</dbReference>
<name>A0A0F9IHQ1_9ZZZZ</name>
<reference evidence="1" key="1">
    <citation type="journal article" date="2015" name="Nature">
        <title>Complex archaea that bridge the gap between prokaryotes and eukaryotes.</title>
        <authorList>
            <person name="Spang A."/>
            <person name="Saw J.H."/>
            <person name="Jorgensen S.L."/>
            <person name="Zaremba-Niedzwiedzka K."/>
            <person name="Martijn J."/>
            <person name="Lind A.E."/>
            <person name="van Eijk R."/>
            <person name="Schleper C."/>
            <person name="Guy L."/>
            <person name="Ettema T.J."/>
        </authorList>
    </citation>
    <scope>NUCLEOTIDE SEQUENCE</scope>
</reference>
<protein>
    <submittedName>
        <fullName evidence="1">Uncharacterized protein</fullName>
    </submittedName>
</protein>
<evidence type="ECO:0000313" key="1">
    <source>
        <dbReference type="EMBL" id="KKM27052.1"/>
    </source>
</evidence>
<comment type="caution">
    <text evidence="1">The sequence shown here is derived from an EMBL/GenBank/DDBJ whole genome shotgun (WGS) entry which is preliminary data.</text>
</comment>